<dbReference type="InterPro" id="IPR032465">
    <property type="entry name" value="ACMSD"/>
</dbReference>
<keyword evidence="3" id="KW-0378">Hydrolase</keyword>
<organism evidence="3 4">
    <name type="scientific">Aeromicrobium piscarium</name>
    <dbReference type="NCBI Taxonomy" id="2590901"/>
    <lineage>
        <taxon>Bacteria</taxon>
        <taxon>Bacillati</taxon>
        <taxon>Actinomycetota</taxon>
        <taxon>Actinomycetes</taxon>
        <taxon>Propionibacteriales</taxon>
        <taxon>Nocardioidaceae</taxon>
        <taxon>Aeromicrobium</taxon>
    </lineage>
</organism>
<dbReference type="OrthoDB" id="1407586at2"/>
<gene>
    <name evidence="3" type="ORF">FNM00_07150</name>
</gene>
<dbReference type="GO" id="GO:0016787">
    <property type="term" value="F:hydrolase activity"/>
    <property type="evidence" value="ECO:0007669"/>
    <property type="project" value="UniProtKB-KW"/>
</dbReference>
<evidence type="ECO:0000259" key="2">
    <source>
        <dbReference type="Pfam" id="PF04909"/>
    </source>
</evidence>
<dbReference type="EMBL" id="VLNT01000004">
    <property type="protein sequence ID" value="TSD64315.1"/>
    <property type="molecule type" value="Genomic_DNA"/>
</dbReference>
<keyword evidence="1" id="KW-0456">Lyase</keyword>
<dbReference type="GO" id="GO:0016831">
    <property type="term" value="F:carboxy-lyase activity"/>
    <property type="evidence" value="ECO:0007669"/>
    <property type="project" value="InterPro"/>
</dbReference>
<keyword evidence="4" id="KW-1185">Reference proteome</keyword>
<dbReference type="PANTHER" id="PTHR21240">
    <property type="entry name" value="2-AMINO-3-CARBOXYLMUCONATE-6-SEMIALDEHYDE DECARBOXYLASE"/>
    <property type="match status" value="1"/>
</dbReference>
<dbReference type="AlphaFoldDB" id="A0A554SD99"/>
<reference evidence="3 4" key="1">
    <citation type="submission" date="2019-07" db="EMBL/GenBank/DDBJ databases">
        <authorList>
            <person name="Zhao L.H."/>
        </authorList>
    </citation>
    <scope>NUCLEOTIDE SEQUENCE [LARGE SCALE GENOMIC DNA]</scope>
    <source>
        <strain evidence="3 4">Co35</strain>
    </source>
</reference>
<dbReference type="Pfam" id="PF04909">
    <property type="entry name" value="Amidohydro_2"/>
    <property type="match status" value="1"/>
</dbReference>
<evidence type="ECO:0000313" key="3">
    <source>
        <dbReference type="EMBL" id="TSD64315.1"/>
    </source>
</evidence>
<dbReference type="GO" id="GO:0019748">
    <property type="term" value="P:secondary metabolic process"/>
    <property type="evidence" value="ECO:0007669"/>
    <property type="project" value="TreeGrafter"/>
</dbReference>
<dbReference type="InterPro" id="IPR032466">
    <property type="entry name" value="Metal_Hydrolase"/>
</dbReference>
<protein>
    <submittedName>
        <fullName evidence="3">Amidohydrolase family protein</fullName>
    </submittedName>
</protein>
<dbReference type="GO" id="GO:0005737">
    <property type="term" value="C:cytoplasm"/>
    <property type="evidence" value="ECO:0007669"/>
    <property type="project" value="TreeGrafter"/>
</dbReference>
<proteinExistence type="predicted"/>
<feature type="domain" description="Amidohydrolase-related" evidence="2">
    <location>
        <begin position="3"/>
        <end position="260"/>
    </location>
</feature>
<evidence type="ECO:0000313" key="4">
    <source>
        <dbReference type="Proteomes" id="UP000316988"/>
    </source>
</evidence>
<dbReference type="PANTHER" id="PTHR21240:SF28">
    <property type="entry name" value="ISO-OROTATE DECARBOXYLASE (EUROFUNG)"/>
    <property type="match status" value="1"/>
</dbReference>
<dbReference type="InterPro" id="IPR006680">
    <property type="entry name" value="Amidohydro-rel"/>
</dbReference>
<comment type="caution">
    <text evidence="3">The sequence shown here is derived from an EMBL/GenBank/DDBJ whole genome shotgun (WGS) entry which is preliminary data.</text>
</comment>
<accession>A0A554SD99</accession>
<evidence type="ECO:0000256" key="1">
    <source>
        <dbReference type="ARBA" id="ARBA00023239"/>
    </source>
</evidence>
<dbReference type="Proteomes" id="UP000316988">
    <property type="component" value="Unassembled WGS sequence"/>
</dbReference>
<dbReference type="SUPFAM" id="SSF51556">
    <property type="entry name" value="Metallo-dependent hydrolases"/>
    <property type="match status" value="1"/>
</dbReference>
<dbReference type="RefSeq" id="WP_143912757.1">
    <property type="nucleotide sequence ID" value="NZ_VLNT01000004.1"/>
</dbReference>
<dbReference type="Gene3D" id="3.20.20.140">
    <property type="entry name" value="Metal-dependent hydrolases"/>
    <property type="match status" value="1"/>
</dbReference>
<sequence>MIIDAHTHVWPDKIAHAALSGNRLPGLVARGDGTVDGLMQDMSGSGVDASCCLGIANEARHVDRVNEFVAALRSPERFGFGTVHVDLSVEDNLASLRRHGITAVKIHPLFQRYALNDPRLWSIFEAFGSDIAVITHVGEGGSAEANALSNPGMIRDIARQFPDLRLMACHFGGYKLFDDAREILEGVDVVLETSWPPSLATLRPERVRQLIQRHGAERIVFGSDWPMTSPVEEIAAIEALGLSDDEVKLVLGGTMARMLDIPSPWRP</sequence>
<name>A0A554SD99_9ACTN</name>